<organism evidence="1 2">
    <name type="scientific">Panagrolaimus sp. JU765</name>
    <dbReference type="NCBI Taxonomy" id="591449"/>
    <lineage>
        <taxon>Eukaryota</taxon>
        <taxon>Metazoa</taxon>
        <taxon>Ecdysozoa</taxon>
        <taxon>Nematoda</taxon>
        <taxon>Chromadorea</taxon>
        <taxon>Rhabditida</taxon>
        <taxon>Tylenchina</taxon>
        <taxon>Panagrolaimomorpha</taxon>
        <taxon>Panagrolaimoidea</taxon>
        <taxon>Panagrolaimidae</taxon>
        <taxon>Panagrolaimus</taxon>
    </lineage>
</organism>
<dbReference type="Proteomes" id="UP000887576">
    <property type="component" value="Unplaced"/>
</dbReference>
<name>A0AC34R574_9BILA</name>
<accession>A0AC34R574</accession>
<protein>
    <submittedName>
        <fullName evidence="2">Uncharacterized protein</fullName>
    </submittedName>
</protein>
<evidence type="ECO:0000313" key="2">
    <source>
        <dbReference type="WBParaSite" id="JU765_v2.g3445.t1"/>
    </source>
</evidence>
<reference evidence="2" key="1">
    <citation type="submission" date="2022-11" db="UniProtKB">
        <authorList>
            <consortium name="WormBaseParasite"/>
        </authorList>
    </citation>
    <scope>IDENTIFICATION</scope>
</reference>
<sequence length="187" mass="20626">MVKRKGDQSLELSNVSSTNNPKKKKSKTTVVKSTNKPAQKEPTPTPSSSVTAAPVAPPAAIPAIVPPVIAPVAPVGIPPAVPPLAPIHDQLANMMIQQNEMITRQNMERMIQSAEKFDGQKTQWKKFWNLADTRINPTTLDNIAKLEYVKKLLTGEAARIGNLYESTNANYRLMLQKLKNCWKIFVA</sequence>
<proteinExistence type="predicted"/>
<dbReference type="WBParaSite" id="JU765_v2.g3445.t1">
    <property type="protein sequence ID" value="JU765_v2.g3445.t1"/>
    <property type="gene ID" value="JU765_v2.g3445"/>
</dbReference>
<evidence type="ECO:0000313" key="1">
    <source>
        <dbReference type="Proteomes" id="UP000887576"/>
    </source>
</evidence>